<dbReference type="EC" id="5.2.1.8" evidence="3"/>
<feature type="domain" description="Trigger factor C-terminal" evidence="10">
    <location>
        <begin position="281"/>
        <end position="436"/>
    </location>
</feature>
<dbReference type="SUPFAM" id="SSF102735">
    <property type="entry name" value="Trigger factor ribosome-binding domain"/>
    <property type="match status" value="1"/>
</dbReference>
<dbReference type="Pfam" id="PF05697">
    <property type="entry name" value="Trigger_N"/>
    <property type="match status" value="1"/>
</dbReference>
<dbReference type="AlphaFoldDB" id="A0AAV9IPM5"/>
<dbReference type="Gene3D" id="3.10.50.40">
    <property type="match status" value="1"/>
</dbReference>
<evidence type="ECO:0000256" key="6">
    <source>
        <dbReference type="ARBA" id="ARBA00023235"/>
    </source>
</evidence>
<keyword evidence="12" id="KW-1185">Reference proteome</keyword>
<evidence type="ECO:0000256" key="7">
    <source>
        <dbReference type="ARBA" id="ARBA00024849"/>
    </source>
</evidence>
<dbReference type="Proteomes" id="UP001301350">
    <property type="component" value="Unassembled WGS sequence"/>
</dbReference>
<evidence type="ECO:0000256" key="1">
    <source>
        <dbReference type="ARBA" id="ARBA00000971"/>
    </source>
</evidence>
<dbReference type="SUPFAM" id="SSF109998">
    <property type="entry name" value="Triger factor/SurA peptide-binding domain-like"/>
    <property type="match status" value="1"/>
</dbReference>
<keyword evidence="5" id="KW-0143">Chaperone</keyword>
<gene>
    <name evidence="11" type="ORF">CDCA_CDCA01G0227</name>
</gene>
<dbReference type="HAMAP" id="MF_00303">
    <property type="entry name" value="Trigger_factor_Tig"/>
    <property type="match status" value="1"/>
</dbReference>
<feature type="domain" description="Trigger factor ribosome-binding bacterial" evidence="9">
    <location>
        <begin position="2"/>
        <end position="147"/>
    </location>
</feature>
<dbReference type="InterPro" id="IPR008881">
    <property type="entry name" value="Trigger_fac_ribosome-bd_bac"/>
</dbReference>
<comment type="catalytic activity">
    <reaction evidence="1">
        <text>[protein]-peptidylproline (omega=180) = [protein]-peptidylproline (omega=0)</text>
        <dbReference type="Rhea" id="RHEA:16237"/>
        <dbReference type="Rhea" id="RHEA-COMP:10747"/>
        <dbReference type="Rhea" id="RHEA-COMP:10748"/>
        <dbReference type="ChEBI" id="CHEBI:83833"/>
        <dbReference type="ChEBI" id="CHEBI:83834"/>
        <dbReference type="EC" id="5.2.1.8"/>
    </reaction>
</comment>
<dbReference type="GO" id="GO:0043335">
    <property type="term" value="P:protein unfolding"/>
    <property type="evidence" value="ECO:0007669"/>
    <property type="project" value="TreeGrafter"/>
</dbReference>
<evidence type="ECO:0000256" key="4">
    <source>
        <dbReference type="ARBA" id="ARBA00023110"/>
    </source>
</evidence>
<dbReference type="InterPro" id="IPR046357">
    <property type="entry name" value="PPIase_dom_sf"/>
</dbReference>
<dbReference type="Pfam" id="PF00254">
    <property type="entry name" value="FKBP_C"/>
    <property type="match status" value="1"/>
</dbReference>
<sequence length="459" mass="50847">MGIQVEKLKAGGATVSLRITVDGESTRSTYRSVLRNLANKANVPGFRRGKVPTNILINFFGKEKVMASVAEELVSENIKKAVQEAGLQYLGQTDLLEPAEDVVARLTPGEPLSFEVKVEVWPEVTLTGPYKDVEIEAKGVDIENEEMLIDRALGEMRARRSKLVDSDKTAAELGLTAIASLKCFRKLPDGGKGEQIEGVAAGDNLEVPIEPGRFTEGFVEGMVGMQVGEVRDVPIVFPETQRLKDLAGTPAIFEVELHALKQRILPELTDAWAQEVGECPTVADLRNKLRESISDEAQNTLERNIEAAIESMLTRIIQVDLPESLVEDQVKQKFAELMTQLKGQGIPDDQIKAMITKENYEKYRTGPAREAAEKELRISFGIAKIAELEKITIDEATVNEQLANARREMGADNLDEKRTRDRIEAALERQKVFSFIRENCTMKLVRSEGAEKARETVAA</sequence>
<organism evidence="11 12">
    <name type="scientific">Cyanidium caldarium</name>
    <name type="common">Red alga</name>
    <dbReference type="NCBI Taxonomy" id="2771"/>
    <lineage>
        <taxon>Eukaryota</taxon>
        <taxon>Rhodophyta</taxon>
        <taxon>Bangiophyceae</taxon>
        <taxon>Cyanidiales</taxon>
        <taxon>Cyanidiaceae</taxon>
        <taxon>Cyanidium</taxon>
    </lineage>
</organism>
<dbReference type="InterPro" id="IPR001179">
    <property type="entry name" value="PPIase_FKBP_dom"/>
</dbReference>
<dbReference type="Pfam" id="PF05698">
    <property type="entry name" value="Trigger_C"/>
    <property type="match status" value="1"/>
</dbReference>
<dbReference type="FunFam" id="3.30.70.1050:FF:000004">
    <property type="entry name" value="Trigger factor"/>
    <property type="match status" value="1"/>
</dbReference>
<dbReference type="NCBIfam" id="TIGR00115">
    <property type="entry name" value="tig"/>
    <property type="match status" value="1"/>
</dbReference>
<dbReference type="GO" id="GO:0044183">
    <property type="term" value="F:protein folding chaperone"/>
    <property type="evidence" value="ECO:0007669"/>
    <property type="project" value="TreeGrafter"/>
</dbReference>
<comment type="similarity">
    <text evidence="2">Belongs to the FKBP-type PPIase family. Tig subfamily.</text>
</comment>
<dbReference type="InterPro" id="IPR008880">
    <property type="entry name" value="Trigger_fac_C"/>
</dbReference>
<name>A0AAV9IPM5_CYACA</name>
<evidence type="ECO:0000259" key="8">
    <source>
        <dbReference type="Pfam" id="PF00254"/>
    </source>
</evidence>
<dbReference type="SUPFAM" id="SSF54534">
    <property type="entry name" value="FKBP-like"/>
    <property type="match status" value="1"/>
</dbReference>
<dbReference type="EMBL" id="JANCYW010000001">
    <property type="protein sequence ID" value="KAK4534202.1"/>
    <property type="molecule type" value="Genomic_DNA"/>
</dbReference>
<evidence type="ECO:0000259" key="10">
    <source>
        <dbReference type="Pfam" id="PF05698"/>
    </source>
</evidence>
<dbReference type="GO" id="GO:0051083">
    <property type="term" value="P:'de novo' cotranslational protein folding"/>
    <property type="evidence" value="ECO:0007669"/>
    <property type="project" value="TreeGrafter"/>
</dbReference>
<dbReference type="PANTHER" id="PTHR30560:SF3">
    <property type="entry name" value="TRIGGER FACTOR-LIKE PROTEIN TIG, CHLOROPLASTIC"/>
    <property type="match status" value="1"/>
</dbReference>
<comment type="caution">
    <text evidence="11">The sequence shown here is derived from an EMBL/GenBank/DDBJ whole genome shotgun (WGS) entry which is preliminary data.</text>
</comment>
<evidence type="ECO:0000259" key="9">
    <source>
        <dbReference type="Pfam" id="PF05697"/>
    </source>
</evidence>
<dbReference type="GO" id="GO:0043022">
    <property type="term" value="F:ribosome binding"/>
    <property type="evidence" value="ECO:0007669"/>
    <property type="project" value="TreeGrafter"/>
</dbReference>
<dbReference type="InterPro" id="IPR027304">
    <property type="entry name" value="Trigger_fact/SurA_dom_sf"/>
</dbReference>
<evidence type="ECO:0000313" key="11">
    <source>
        <dbReference type="EMBL" id="KAK4534202.1"/>
    </source>
</evidence>
<evidence type="ECO:0000256" key="5">
    <source>
        <dbReference type="ARBA" id="ARBA00023186"/>
    </source>
</evidence>
<evidence type="ECO:0000313" key="12">
    <source>
        <dbReference type="Proteomes" id="UP001301350"/>
    </source>
</evidence>
<evidence type="ECO:0000256" key="3">
    <source>
        <dbReference type="ARBA" id="ARBA00013194"/>
    </source>
</evidence>
<dbReference type="InterPro" id="IPR005215">
    <property type="entry name" value="Trig_fac"/>
</dbReference>
<dbReference type="InterPro" id="IPR036611">
    <property type="entry name" value="Trigger_fac_ribosome-bd_sf"/>
</dbReference>
<dbReference type="GO" id="GO:0003755">
    <property type="term" value="F:peptidyl-prolyl cis-trans isomerase activity"/>
    <property type="evidence" value="ECO:0007669"/>
    <property type="project" value="UniProtKB-KW"/>
</dbReference>
<dbReference type="Gene3D" id="3.30.70.1050">
    <property type="entry name" value="Trigger factor ribosome-binding domain"/>
    <property type="match status" value="1"/>
</dbReference>
<dbReference type="GO" id="GO:0015031">
    <property type="term" value="P:protein transport"/>
    <property type="evidence" value="ECO:0007669"/>
    <property type="project" value="InterPro"/>
</dbReference>
<comment type="function">
    <text evidence="7">Involved in protein export. Acts as a chaperone by maintaining the newly synthesized protein in an open conformation. Functions as a peptidyl-prolyl cis-trans isomerase.</text>
</comment>
<feature type="domain" description="PPIase FKBP-type" evidence="8">
    <location>
        <begin position="196"/>
        <end position="258"/>
    </location>
</feature>
<dbReference type="Gene3D" id="1.10.3120.10">
    <property type="entry name" value="Trigger factor, C-terminal domain"/>
    <property type="match status" value="1"/>
</dbReference>
<evidence type="ECO:0000256" key="2">
    <source>
        <dbReference type="ARBA" id="ARBA00005464"/>
    </source>
</evidence>
<proteinExistence type="inferred from homology"/>
<dbReference type="InterPro" id="IPR037041">
    <property type="entry name" value="Trigger_fac_C_sf"/>
</dbReference>
<keyword evidence="4" id="KW-0697">Rotamase</keyword>
<accession>A0AAV9IPM5</accession>
<dbReference type="PIRSF" id="PIRSF003095">
    <property type="entry name" value="Trigger_factor"/>
    <property type="match status" value="1"/>
</dbReference>
<dbReference type="PANTHER" id="PTHR30560">
    <property type="entry name" value="TRIGGER FACTOR CHAPERONE AND PEPTIDYL-PROLYL CIS/TRANS ISOMERASE"/>
    <property type="match status" value="1"/>
</dbReference>
<keyword evidence="6" id="KW-0413">Isomerase</keyword>
<protein>
    <recommendedName>
        <fullName evidence="3">peptidylprolyl isomerase</fullName>
        <ecNumber evidence="3">5.2.1.8</ecNumber>
    </recommendedName>
</protein>
<reference evidence="11 12" key="1">
    <citation type="submission" date="2022-07" db="EMBL/GenBank/DDBJ databases">
        <title>Genome-wide signatures of adaptation to extreme environments.</title>
        <authorList>
            <person name="Cho C.H."/>
            <person name="Yoon H.S."/>
        </authorList>
    </citation>
    <scope>NUCLEOTIDE SEQUENCE [LARGE SCALE GENOMIC DNA]</scope>
    <source>
        <strain evidence="11 12">DBV 063 E5</strain>
    </source>
</reference>